<dbReference type="InterPro" id="IPR013752">
    <property type="entry name" value="KPA_reductase"/>
</dbReference>
<keyword evidence="4 6" id="KW-0560">Oxidoreductase</keyword>
<dbReference type="SUPFAM" id="SSF48179">
    <property type="entry name" value="6-phosphogluconate dehydrogenase C-terminal domain-like"/>
    <property type="match status" value="1"/>
</dbReference>
<comment type="function">
    <text evidence="6">Catalyzes the NADPH-dependent reduction of ketopantoate into pantoic acid.</text>
</comment>
<evidence type="ECO:0000256" key="3">
    <source>
        <dbReference type="ARBA" id="ARBA00022857"/>
    </source>
</evidence>
<sequence length="331" mass="36994">MSLPSHPIYILGLGSIGTLIAHSLRSLPQPPPIKLLVHRKDLFDELASNEWKLGLRVQEDGPLNEQDGFEGELVDENTPADPIHHLIVAVKASTTASALKPLRHRIGPHTAICFFQNGLGQLDDLNERIFTEIQSRPTYAYGIMYHGAYMKSPFETILSSRNGRAALGVVGAEERQSLYLLDVLLRSPVLCCEQLSWTNLLNAQLLKLAANCVINPLTALLDVRNGSIKDNLHLRPVWISLLRELLNVFERLPELQNHPERFTMESLEAAVLGTVEKTAENSSSMREDVRKGRKTEIDYLNSWVVRRGKELGVDCEVNNSITQLVLAKNSQ</sequence>
<dbReference type="AlphaFoldDB" id="A0A3A2ZJX5"/>
<evidence type="ECO:0000256" key="5">
    <source>
        <dbReference type="ARBA" id="ARBA00032024"/>
    </source>
</evidence>
<keyword evidence="3 6" id="KW-0521">NADP</keyword>
<comment type="caution">
    <text evidence="9">The sequence shown here is derived from an EMBL/GenBank/DDBJ whole genome shotgun (WGS) entry which is preliminary data.</text>
</comment>
<dbReference type="Pfam" id="PF02558">
    <property type="entry name" value="ApbA"/>
    <property type="match status" value="1"/>
</dbReference>
<dbReference type="InterPro" id="IPR003710">
    <property type="entry name" value="ApbA"/>
</dbReference>
<evidence type="ECO:0000259" key="8">
    <source>
        <dbReference type="Pfam" id="PF08546"/>
    </source>
</evidence>
<dbReference type="OrthoDB" id="73846at2759"/>
<evidence type="ECO:0000259" key="7">
    <source>
        <dbReference type="Pfam" id="PF02558"/>
    </source>
</evidence>
<feature type="domain" description="Ketopantoate reductase C-terminal" evidence="8">
    <location>
        <begin position="199"/>
        <end position="328"/>
    </location>
</feature>
<comment type="similarity">
    <text evidence="1 6">Belongs to the ketopantoate reductase family.</text>
</comment>
<accession>A0A3A2ZJX5</accession>
<dbReference type="STRING" id="2070753.A0A3A2ZJX5"/>
<dbReference type="InterPro" id="IPR050838">
    <property type="entry name" value="Ketopantoate_reductase"/>
</dbReference>
<dbReference type="Gene3D" id="1.10.1040.10">
    <property type="entry name" value="N-(1-d-carboxylethyl)-l-norvaline Dehydrogenase, domain 2"/>
    <property type="match status" value="1"/>
</dbReference>
<dbReference type="GO" id="GO:0005739">
    <property type="term" value="C:mitochondrion"/>
    <property type="evidence" value="ECO:0007669"/>
    <property type="project" value="TreeGrafter"/>
</dbReference>
<organism evidence="9 10">
    <name type="scientific">Aspergillus sclerotialis</name>
    <dbReference type="NCBI Taxonomy" id="2070753"/>
    <lineage>
        <taxon>Eukaryota</taxon>
        <taxon>Fungi</taxon>
        <taxon>Dikarya</taxon>
        <taxon>Ascomycota</taxon>
        <taxon>Pezizomycotina</taxon>
        <taxon>Eurotiomycetes</taxon>
        <taxon>Eurotiomycetidae</taxon>
        <taxon>Eurotiales</taxon>
        <taxon>Aspergillaceae</taxon>
        <taxon>Aspergillus</taxon>
        <taxon>Aspergillus subgen. Polypaecilum</taxon>
    </lineage>
</organism>
<dbReference type="InterPro" id="IPR013332">
    <property type="entry name" value="KPR_N"/>
</dbReference>
<dbReference type="GO" id="GO:0050661">
    <property type="term" value="F:NADP binding"/>
    <property type="evidence" value="ECO:0007669"/>
    <property type="project" value="TreeGrafter"/>
</dbReference>
<dbReference type="Proteomes" id="UP000266188">
    <property type="component" value="Unassembled WGS sequence"/>
</dbReference>
<protein>
    <recommendedName>
        <fullName evidence="2 6">2-dehydropantoate 2-reductase</fullName>
        <ecNumber evidence="2 6">1.1.1.169</ecNumber>
    </recommendedName>
    <alternativeName>
        <fullName evidence="5 6">Ketopantoate reductase</fullName>
    </alternativeName>
</protein>
<dbReference type="EMBL" id="MVGC01000125">
    <property type="protein sequence ID" value="RJE23346.1"/>
    <property type="molecule type" value="Genomic_DNA"/>
</dbReference>
<evidence type="ECO:0000256" key="1">
    <source>
        <dbReference type="ARBA" id="ARBA00007870"/>
    </source>
</evidence>
<keyword evidence="10" id="KW-1185">Reference proteome</keyword>
<reference evidence="10" key="1">
    <citation type="submission" date="2017-02" db="EMBL/GenBank/DDBJ databases">
        <authorList>
            <person name="Tafer H."/>
            <person name="Lopandic K."/>
        </authorList>
    </citation>
    <scope>NUCLEOTIDE SEQUENCE [LARGE SCALE GENOMIC DNA]</scope>
    <source>
        <strain evidence="10">CBS 366.77</strain>
    </source>
</reference>
<dbReference type="PANTHER" id="PTHR43765">
    <property type="entry name" value="2-DEHYDROPANTOATE 2-REDUCTASE-RELATED"/>
    <property type="match status" value="1"/>
</dbReference>
<name>A0A3A2ZJX5_9EURO</name>
<evidence type="ECO:0000313" key="10">
    <source>
        <dbReference type="Proteomes" id="UP000266188"/>
    </source>
</evidence>
<evidence type="ECO:0000256" key="6">
    <source>
        <dbReference type="RuleBase" id="RU362068"/>
    </source>
</evidence>
<dbReference type="GO" id="GO:0015940">
    <property type="term" value="P:pantothenate biosynthetic process"/>
    <property type="evidence" value="ECO:0007669"/>
    <property type="project" value="InterPro"/>
</dbReference>
<dbReference type="InterPro" id="IPR008927">
    <property type="entry name" value="6-PGluconate_DH-like_C_sf"/>
</dbReference>
<dbReference type="InterPro" id="IPR013328">
    <property type="entry name" value="6PGD_dom2"/>
</dbReference>
<dbReference type="NCBIfam" id="TIGR00745">
    <property type="entry name" value="apbA_panE"/>
    <property type="match status" value="1"/>
</dbReference>
<evidence type="ECO:0000313" key="9">
    <source>
        <dbReference type="EMBL" id="RJE23346.1"/>
    </source>
</evidence>
<dbReference type="Gene3D" id="3.40.50.720">
    <property type="entry name" value="NAD(P)-binding Rossmann-like Domain"/>
    <property type="match status" value="1"/>
</dbReference>
<proteinExistence type="inferred from homology"/>
<evidence type="ECO:0000256" key="2">
    <source>
        <dbReference type="ARBA" id="ARBA00013014"/>
    </source>
</evidence>
<dbReference type="EC" id="1.1.1.169" evidence="2 6"/>
<evidence type="ECO:0000256" key="4">
    <source>
        <dbReference type="ARBA" id="ARBA00023002"/>
    </source>
</evidence>
<dbReference type="SUPFAM" id="SSF51735">
    <property type="entry name" value="NAD(P)-binding Rossmann-fold domains"/>
    <property type="match status" value="1"/>
</dbReference>
<feature type="domain" description="Ketopantoate reductase N-terminal" evidence="7">
    <location>
        <begin position="8"/>
        <end position="168"/>
    </location>
</feature>
<dbReference type="PANTHER" id="PTHR43765:SF2">
    <property type="entry name" value="2-DEHYDROPANTOATE 2-REDUCTASE"/>
    <property type="match status" value="1"/>
</dbReference>
<dbReference type="InterPro" id="IPR036291">
    <property type="entry name" value="NAD(P)-bd_dom_sf"/>
</dbReference>
<dbReference type="Pfam" id="PF08546">
    <property type="entry name" value="ApbA_C"/>
    <property type="match status" value="1"/>
</dbReference>
<gene>
    <name evidence="9" type="ORF">PHISCL_04332</name>
</gene>
<comment type="catalytic activity">
    <reaction evidence="6">
        <text>(R)-pantoate + NADP(+) = 2-dehydropantoate + NADPH + H(+)</text>
        <dbReference type="Rhea" id="RHEA:16233"/>
        <dbReference type="ChEBI" id="CHEBI:11561"/>
        <dbReference type="ChEBI" id="CHEBI:15378"/>
        <dbReference type="ChEBI" id="CHEBI:15980"/>
        <dbReference type="ChEBI" id="CHEBI:57783"/>
        <dbReference type="ChEBI" id="CHEBI:58349"/>
        <dbReference type="EC" id="1.1.1.169"/>
    </reaction>
</comment>
<dbReference type="GO" id="GO:0008677">
    <property type="term" value="F:2-dehydropantoate 2-reductase activity"/>
    <property type="evidence" value="ECO:0007669"/>
    <property type="project" value="UniProtKB-EC"/>
</dbReference>